<sequence>MAIPILGHNSQNATPGPDRFDREYGGVHNRDGLARGDILDSEIEEIGKVFEWLEKRAGQRRDIDSFQREVKDQFHKIGFAVDVQWYTFAIDGHEVEGAVMPSIEIIGRVDKTVFDHDKKVHEVTNNFLELRGQDKGVVKSDWASATTPDGHQHR</sequence>
<keyword evidence="2" id="KW-1185">Reference proteome</keyword>
<protein>
    <submittedName>
        <fullName evidence="1">Uncharacterized protein</fullName>
    </submittedName>
</protein>
<dbReference type="RefSeq" id="WP_145911567.1">
    <property type="nucleotide sequence ID" value="NZ_BAAAMZ010000022.1"/>
</dbReference>
<proteinExistence type="predicted"/>
<evidence type="ECO:0000313" key="1">
    <source>
        <dbReference type="EMBL" id="TWF71776.1"/>
    </source>
</evidence>
<accession>A0A561SA75</accession>
<gene>
    <name evidence="1" type="ORF">FHX73_18147</name>
</gene>
<evidence type="ECO:0000313" key="2">
    <source>
        <dbReference type="Proteomes" id="UP000317940"/>
    </source>
</evidence>
<organism evidence="1 2">
    <name type="scientific">Kitasatospora viridis</name>
    <dbReference type="NCBI Taxonomy" id="281105"/>
    <lineage>
        <taxon>Bacteria</taxon>
        <taxon>Bacillati</taxon>
        <taxon>Actinomycetota</taxon>
        <taxon>Actinomycetes</taxon>
        <taxon>Kitasatosporales</taxon>
        <taxon>Streptomycetaceae</taxon>
        <taxon>Kitasatospora</taxon>
    </lineage>
</organism>
<dbReference type="EMBL" id="VIWT01000008">
    <property type="protein sequence ID" value="TWF71776.1"/>
    <property type="molecule type" value="Genomic_DNA"/>
</dbReference>
<dbReference type="Proteomes" id="UP000317940">
    <property type="component" value="Unassembled WGS sequence"/>
</dbReference>
<reference evidence="1 2" key="1">
    <citation type="submission" date="2019-06" db="EMBL/GenBank/DDBJ databases">
        <title>Sequencing the genomes of 1000 actinobacteria strains.</title>
        <authorList>
            <person name="Klenk H.-P."/>
        </authorList>
    </citation>
    <scope>NUCLEOTIDE SEQUENCE [LARGE SCALE GENOMIC DNA]</scope>
    <source>
        <strain evidence="1 2">DSM 44826</strain>
    </source>
</reference>
<comment type="caution">
    <text evidence="1">The sequence shown here is derived from an EMBL/GenBank/DDBJ whole genome shotgun (WGS) entry which is preliminary data.</text>
</comment>
<dbReference type="OrthoDB" id="9846882at2"/>
<dbReference type="AlphaFoldDB" id="A0A561SA75"/>
<name>A0A561SA75_9ACTN</name>